<evidence type="ECO:0000313" key="1">
    <source>
        <dbReference type="EMBL" id="KAK9817518.1"/>
    </source>
</evidence>
<protein>
    <recommendedName>
        <fullName evidence="3">F-box domain-containing protein</fullName>
    </recommendedName>
</protein>
<name>A0AAW1Q5E1_9CHLO</name>
<organism evidence="1 2">
    <name type="scientific">Apatococcus lobatus</name>
    <dbReference type="NCBI Taxonomy" id="904363"/>
    <lineage>
        <taxon>Eukaryota</taxon>
        <taxon>Viridiplantae</taxon>
        <taxon>Chlorophyta</taxon>
        <taxon>core chlorophytes</taxon>
        <taxon>Trebouxiophyceae</taxon>
        <taxon>Chlorellales</taxon>
        <taxon>Chlorellaceae</taxon>
        <taxon>Apatococcus</taxon>
    </lineage>
</organism>
<sequence>MLKALLSTVFKDDDGLNCCLQAQETVQLLDLPQPALAAILTQIDAGSAVRLAQSNKRIFDVFVGCQQSIAAKSLAGVLEQVWWLCLLSASLSSRAQLQSPS</sequence>
<reference evidence="1 2" key="1">
    <citation type="journal article" date="2024" name="Nat. Commun.">
        <title>Phylogenomics reveals the evolutionary origins of lichenization in chlorophyte algae.</title>
        <authorList>
            <person name="Puginier C."/>
            <person name="Libourel C."/>
            <person name="Otte J."/>
            <person name="Skaloud P."/>
            <person name="Haon M."/>
            <person name="Grisel S."/>
            <person name="Petersen M."/>
            <person name="Berrin J.G."/>
            <person name="Delaux P.M."/>
            <person name="Dal Grande F."/>
            <person name="Keller J."/>
        </authorList>
    </citation>
    <scope>NUCLEOTIDE SEQUENCE [LARGE SCALE GENOMIC DNA]</scope>
    <source>
        <strain evidence="1 2">SAG 2145</strain>
    </source>
</reference>
<accession>A0AAW1Q5E1</accession>
<evidence type="ECO:0000313" key="2">
    <source>
        <dbReference type="Proteomes" id="UP001438707"/>
    </source>
</evidence>
<dbReference type="EMBL" id="JALJOS010000066">
    <property type="protein sequence ID" value="KAK9817518.1"/>
    <property type="molecule type" value="Genomic_DNA"/>
</dbReference>
<keyword evidence="2" id="KW-1185">Reference proteome</keyword>
<evidence type="ECO:0008006" key="3">
    <source>
        <dbReference type="Google" id="ProtNLM"/>
    </source>
</evidence>
<proteinExistence type="predicted"/>
<dbReference type="AlphaFoldDB" id="A0AAW1Q5E1"/>
<dbReference type="Proteomes" id="UP001438707">
    <property type="component" value="Unassembled WGS sequence"/>
</dbReference>
<gene>
    <name evidence="1" type="ORF">WJX74_004965</name>
</gene>
<comment type="caution">
    <text evidence="1">The sequence shown here is derived from an EMBL/GenBank/DDBJ whole genome shotgun (WGS) entry which is preliminary data.</text>
</comment>